<keyword evidence="2" id="KW-0805">Transcription regulation</keyword>
<comment type="similarity">
    <text evidence="1">Belongs to the sigma-70 factor family. ECF subfamily.</text>
</comment>
<dbReference type="PANTHER" id="PTHR43133">
    <property type="entry name" value="RNA POLYMERASE ECF-TYPE SIGMA FACTO"/>
    <property type="match status" value="1"/>
</dbReference>
<dbReference type="RefSeq" id="WP_211316499.1">
    <property type="nucleotide sequence ID" value="NZ_CP139960.1"/>
</dbReference>
<keyword evidence="4" id="KW-0804">Transcription</keyword>
<reference evidence="7 8" key="1">
    <citation type="submission" date="2023-12" db="EMBL/GenBank/DDBJ databases">
        <title>Genome sequencing and assembly of bacterial species from a model synthetic community.</title>
        <authorList>
            <person name="Hogle S.L."/>
        </authorList>
    </citation>
    <scope>NUCLEOTIDE SEQUENCE [LARGE SCALE GENOMIC DNA]</scope>
    <source>
        <strain evidence="7 8">HAMBI_3031</strain>
    </source>
</reference>
<organism evidence="7 8">
    <name type="scientific">Niabella yanshanensis</name>
    <dbReference type="NCBI Taxonomy" id="577386"/>
    <lineage>
        <taxon>Bacteria</taxon>
        <taxon>Pseudomonadati</taxon>
        <taxon>Bacteroidota</taxon>
        <taxon>Chitinophagia</taxon>
        <taxon>Chitinophagales</taxon>
        <taxon>Chitinophagaceae</taxon>
        <taxon>Niabella</taxon>
    </lineage>
</organism>
<dbReference type="PANTHER" id="PTHR43133:SF45">
    <property type="entry name" value="RNA POLYMERASE ECF-TYPE SIGMA FACTOR"/>
    <property type="match status" value="1"/>
</dbReference>
<keyword evidence="3" id="KW-0731">Sigma factor</keyword>
<dbReference type="InterPro" id="IPR013325">
    <property type="entry name" value="RNA_pol_sigma_r2"/>
</dbReference>
<dbReference type="InterPro" id="IPR036388">
    <property type="entry name" value="WH-like_DNA-bd_sf"/>
</dbReference>
<dbReference type="InterPro" id="IPR013324">
    <property type="entry name" value="RNA_pol_sigma_r3/r4-like"/>
</dbReference>
<evidence type="ECO:0000256" key="4">
    <source>
        <dbReference type="ARBA" id="ARBA00023163"/>
    </source>
</evidence>
<evidence type="ECO:0000256" key="3">
    <source>
        <dbReference type="ARBA" id="ARBA00023082"/>
    </source>
</evidence>
<dbReference type="SUPFAM" id="SSF88946">
    <property type="entry name" value="Sigma2 domain of RNA polymerase sigma factors"/>
    <property type="match status" value="1"/>
</dbReference>
<dbReference type="NCBIfam" id="TIGR02937">
    <property type="entry name" value="sigma70-ECF"/>
    <property type="match status" value="1"/>
</dbReference>
<evidence type="ECO:0000313" key="8">
    <source>
        <dbReference type="Proteomes" id="UP001325680"/>
    </source>
</evidence>
<protein>
    <submittedName>
        <fullName evidence="7">Sigma-70 family RNA polymerase sigma factor</fullName>
    </submittedName>
</protein>
<dbReference type="InterPro" id="IPR014284">
    <property type="entry name" value="RNA_pol_sigma-70_dom"/>
</dbReference>
<dbReference type="Gene3D" id="1.10.1740.10">
    <property type="match status" value="1"/>
</dbReference>
<dbReference type="Proteomes" id="UP001325680">
    <property type="component" value="Chromosome"/>
</dbReference>
<evidence type="ECO:0000259" key="6">
    <source>
        <dbReference type="Pfam" id="PF08281"/>
    </source>
</evidence>
<gene>
    <name evidence="7" type="ORF">U0035_10190</name>
</gene>
<dbReference type="InterPro" id="IPR039425">
    <property type="entry name" value="RNA_pol_sigma-70-like"/>
</dbReference>
<dbReference type="SUPFAM" id="SSF88659">
    <property type="entry name" value="Sigma3 and sigma4 domains of RNA polymerase sigma factors"/>
    <property type="match status" value="1"/>
</dbReference>
<evidence type="ECO:0000259" key="5">
    <source>
        <dbReference type="Pfam" id="PF04542"/>
    </source>
</evidence>
<keyword evidence="8" id="KW-1185">Reference proteome</keyword>
<feature type="domain" description="RNA polymerase sigma factor 70 region 4 type 2" evidence="6">
    <location>
        <begin position="140"/>
        <end position="188"/>
    </location>
</feature>
<dbReference type="InterPro" id="IPR007627">
    <property type="entry name" value="RNA_pol_sigma70_r2"/>
</dbReference>
<dbReference type="InterPro" id="IPR013249">
    <property type="entry name" value="RNA_pol_sigma70_r4_t2"/>
</dbReference>
<proteinExistence type="inferred from homology"/>
<evidence type="ECO:0000256" key="2">
    <source>
        <dbReference type="ARBA" id="ARBA00023015"/>
    </source>
</evidence>
<accession>A0ABZ0WD59</accession>
<feature type="domain" description="RNA polymerase sigma-70 region 2" evidence="5">
    <location>
        <begin position="43"/>
        <end position="110"/>
    </location>
</feature>
<name>A0ABZ0WD59_9BACT</name>
<evidence type="ECO:0000256" key="1">
    <source>
        <dbReference type="ARBA" id="ARBA00010641"/>
    </source>
</evidence>
<dbReference type="Pfam" id="PF08281">
    <property type="entry name" value="Sigma70_r4_2"/>
    <property type="match status" value="1"/>
</dbReference>
<dbReference type="Gene3D" id="1.10.10.10">
    <property type="entry name" value="Winged helix-like DNA-binding domain superfamily/Winged helix DNA-binding domain"/>
    <property type="match status" value="1"/>
</dbReference>
<evidence type="ECO:0000313" key="7">
    <source>
        <dbReference type="EMBL" id="WQD40517.1"/>
    </source>
</evidence>
<dbReference type="EMBL" id="CP139960">
    <property type="protein sequence ID" value="WQD40517.1"/>
    <property type="molecule type" value="Genomic_DNA"/>
</dbReference>
<dbReference type="Pfam" id="PF04542">
    <property type="entry name" value="Sigma70_r2"/>
    <property type="match status" value="1"/>
</dbReference>
<sequence>MTQRVCVPDSEKDIVAFAPSRLIDSNNISINILADKERAFLQLMKQHAGILHKVARLYMDTEADRQDLIQEMMAQLWRSFHNFNGDSQFATWMYRVALNTALTYLRNNKKHNDHLVYTEAPEVADNSTHPQQQAQLDIFYAATHHLNPVEKALIFYFMEGFSHKEIGLQLGISEVNARVKLNRTKEKLQKIIKSLGYEF</sequence>